<dbReference type="OrthoDB" id="5080305at2"/>
<gene>
    <name evidence="2" type="ORF">CTE05_28660</name>
</gene>
<feature type="signal peptide" evidence="1">
    <location>
        <begin position="1"/>
        <end position="24"/>
    </location>
</feature>
<evidence type="ECO:0008006" key="4">
    <source>
        <dbReference type="Google" id="ProtNLM"/>
    </source>
</evidence>
<accession>A0A511JN08</accession>
<keyword evidence="1" id="KW-0732">Signal</keyword>
<dbReference type="EMBL" id="BJWH01000016">
    <property type="protein sequence ID" value="GEL99319.1"/>
    <property type="molecule type" value="Genomic_DNA"/>
</dbReference>
<dbReference type="AlphaFoldDB" id="A0A511JN08"/>
<dbReference type="Proteomes" id="UP000321049">
    <property type="component" value="Unassembled WGS sequence"/>
</dbReference>
<sequence length="151" mass="15795">MANRVRYVGTLVAVVGALSLAGCASPTAIEDFSGLPVVPVAAEGEEAEPELEEVEVPEGETSVVYLDYGDRLALVTWGSSTCPVVGTDIVVVEDANSGNSVRIETEPIPDDAICTADLVPHTTIFGTPENTTTTKPLLVEVNGEEIEVPVK</sequence>
<feature type="chain" id="PRO_5039057231" description="Lipoprotein" evidence="1">
    <location>
        <begin position="25"/>
        <end position="151"/>
    </location>
</feature>
<comment type="caution">
    <text evidence="2">The sequence shown here is derived from an EMBL/GenBank/DDBJ whole genome shotgun (WGS) entry which is preliminary data.</text>
</comment>
<organism evidence="2 3">
    <name type="scientific">Cellulomonas terrae</name>
    <dbReference type="NCBI Taxonomy" id="311234"/>
    <lineage>
        <taxon>Bacteria</taxon>
        <taxon>Bacillati</taxon>
        <taxon>Actinomycetota</taxon>
        <taxon>Actinomycetes</taxon>
        <taxon>Micrococcales</taxon>
        <taxon>Cellulomonadaceae</taxon>
        <taxon>Cellulomonas</taxon>
    </lineage>
</organism>
<keyword evidence="3" id="KW-1185">Reference proteome</keyword>
<dbReference type="RefSeq" id="WP_146846981.1">
    <property type="nucleotide sequence ID" value="NZ_BJWH01000016.1"/>
</dbReference>
<reference evidence="2 3" key="1">
    <citation type="submission" date="2019-07" db="EMBL/GenBank/DDBJ databases">
        <title>Whole genome shotgun sequence of Cellulomonas terrae NBRC 100819.</title>
        <authorList>
            <person name="Hosoyama A."/>
            <person name="Uohara A."/>
            <person name="Ohji S."/>
            <person name="Ichikawa N."/>
        </authorList>
    </citation>
    <scope>NUCLEOTIDE SEQUENCE [LARGE SCALE GENOMIC DNA]</scope>
    <source>
        <strain evidence="2 3">NBRC 100819</strain>
    </source>
</reference>
<evidence type="ECO:0000256" key="1">
    <source>
        <dbReference type="SAM" id="SignalP"/>
    </source>
</evidence>
<evidence type="ECO:0000313" key="3">
    <source>
        <dbReference type="Proteomes" id="UP000321049"/>
    </source>
</evidence>
<proteinExistence type="predicted"/>
<name>A0A511JN08_9CELL</name>
<protein>
    <recommendedName>
        <fullName evidence="4">Lipoprotein</fullName>
    </recommendedName>
</protein>
<dbReference type="PROSITE" id="PS51257">
    <property type="entry name" value="PROKAR_LIPOPROTEIN"/>
    <property type="match status" value="1"/>
</dbReference>
<evidence type="ECO:0000313" key="2">
    <source>
        <dbReference type="EMBL" id="GEL99319.1"/>
    </source>
</evidence>